<dbReference type="InterPro" id="IPR014150">
    <property type="entry name" value="Conjugal_tfr_TrbL"/>
</dbReference>
<feature type="signal peptide" evidence="7">
    <location>
        <begin position="1"/>
        <end position="27"/>
    </location>
</feature>
<feature type="transmembrane region" description="Helical" evidence="6">
    <location>
        <begin position="63"/>
        <end position="81"/>
    </location>
</feature>
<comment type="subcellular location">
    <subcellularLocation>
        <location evidence="1">Membrane</location>
        <topology evidence="1">Multi-pass membrane protein</topology>
    </subcellularLocation>
</comment>
<evidence type="ECO:0000313" key="8">
    <source>
        <dbReference type="EMBL" id="GFN46664.1"/>
    </source>
</evidence>
<organism evidence="8 9">
    <name type="scientific">Candidatus Regiella insecticola</name>
    <dbReference type="NCBI Taxonomy" id="138073"/>
    <lineage>
        <taxon>Bacteria</taxon>
        <taxon>Pseudomonadati</taxon>
        <taxon>Pseudomonadota</taxon>
        <taxon>Gammaproteobacteria</taxon>
        <taxon>Enterobacterales</taxon>
        <taxon>Enterobacteriaceae</taxon>
        <taxon>aphid secondary symbionts</taxon>
        <taxon>Candidatus Regiella</taxon>
    </lineage>
</organism>
<gene>
    <name evidence="8" type="primary">trbL</name>
    <name evidence="8" type="ORF">RINTU1_23710</name>
</gene>
<evidence type="ECO:0000256" key="2">
    <source>
        <dbReference type="ARBA" id="ARBA00022692"/>
    </source>
</evidence>
<name>A0A6L2ZQJ4_9ENTR</name>
<accession>A0A6L2ZQJ4</accession>
<dbReference type="InterPro" id="IPR007688">
    <property type="entry name" value="Conjugal_tfr_TrbL/VirB6"/>
</dbReference>
<keyword evidence="4 6" id="KW-0472">Membrane</keyword>
<comment type="caution">
    <text evidence="8">The sequence shown here is derived from an EMBL/GenBank/DDBJ whole genome shotgun (WGS) entry which is preliminary data.</text>
</comment>
<keyword evidence="3 6" id="KW-1133">Transmembrane helix</keyword>
<reference evidence="8 9" key="1">
    <citation type="submission" date="2020-06" db="EMBL/GenBank/DDBJ databases">
        <title>The genome sequence of Candidatus Regiella insecticola strain Tut.</title>
        <authorList>
            <person name="Nikoh N."/>
            <person name="Tsuchida T."/>
            <person name="Koga R."/>
            <person name="Oshima K."/>
            <person name="Hattori M."/>
            <person name="Fukatsu T."/>
        </authorList>
    </citation>
    <scope>NUCLEOTIDE SEQUENCE [LARGE SCALE GENOMIC DNA]</scope>
    <source>
        <strain evidence="8 9">Tut</strain>
    </source>
</reference>
<feature type="region of interest" description="Disordered" evidence="5">
    <location>
        <begin position="349"/>
        <end position="406"/>
    </location>
</feature>
<evidence type="ECO:0000256" key="5">
    <source>
        <dbReference type="SAM" id="MobiDB-lite"/>
    </source>
</evidence>
<feature type="transmembrane region" description="Helical" evidence="6">
    <location>
        <begin position="161"/>
        <end position="181"/>
    </location>
</feature>
<evidence type="ECO:0000256" key="6">
    <source>
        <dbReference type="SAM" id="Phobius"/>
    </source>
</evidence>
<feature type="chain" id="PRO_5027080411" evidence="7">
    <location>
        <begin position="28"/>
        <end position="406"/>
    </location>
</feature>
<protein>
    <submittedName>
        <fullName evidence="8">Mating pair formation protein TrbL</fullName>
    </submittedName>
</protein>
<dbReference type="GO" id="GO:0030255">
    <property type="term" value="P:protein secretion by the type IV secretion system"/>
    <property type="evidence" value="ECO:0007669"/>
    <property type="project" value="InterPro"/>
</dbReference>
<feature type="transmembrane region" description="Helical" evidence="6">
    <location>
        <begin position="258"/>
        <end position="276"/>
    </location>
</feature>
<evidence type="ECO:0000313" key="9">
    <source>
        <dbReference type="Proteomes" id="UP000504714"/>
    </source>
</evidence>
<evidence type="ECO:0000256" key="7">
    <source>
        <dbReference type="SAM" id="SignalP"/>
    </source>
</evidence>
<evidence type="ECO:0000256" key="4">
    <source>
        <dbReference type="ARBA" id="ARBA00023136"/>
    </source>
</evidence>
<feature type="compositionally biased region" description="Polar residues" evidence="5">
    <location>
        <begin position="349"/>
        <end position="364"/>
    </location>
</feature>
<evidence type="ECO:0000256" key="1">
    <source>
        <dbReference type="ARBA" id="ARBA00004141"/>
    </source>
</evidence>
<proteinExistence type="predicted"/>
<feature type="transmembrane region" description="Helical" evidence="6">
    <location>
        <begin position="188"/>
        <end position="208"/>
    </location>
</feature>
<sequence>MIKKPLLVLPLIAILSLMLFYSVSAYALPMASNAPSMDTNVFDGILTKYETAAKKWEKTMIDYATNLFWGLALISMVWTYGMMILKKADIQEFFAETIRFFCMTGFFWWILTNGPAIGDAIIKSIWQIGAKAIGVNTDFTPGGVVKIGFDIFFKVLDQSSIWSPIDSAVGILLAVVILTILTLIGVNLLLLFVSAWILVYGGVFFLGFGGSRWTSDIALNFYKTVLSVAAQLMAMLLLIGIGKTFVSDYYDNMSGGANLKELGIMLVASIMLFYLTNKIPPLIGSIIDGGKFNTSGGGFSGGAAIGSGAGFAMGAASMAAATATTGGSMALPGASNMLSGGASSLQAAFHSAQQQMTPSGSMATSENNTSSNVNSGSGGSNSFSSVMNHAVVEASSKPVKPKETVQ</sequence>
<dbReference type="GO" id="GO:0016020">
    <property type="term" value="C:membrane"/>
    <property type="evidence" value="ECO:0007669"/>
    <property type="project" value="UniProtKB-SubCell"/>
</dbReference>
<feature type="compositionally biased region" description="Low complexity" evidence="5">
    <location>
        <begin position="365"/>
        <end position="385"/>
    </location>
</feature>
<dbReference type="NCBIfam" id="TIGR02783">
    <property type="entry name" value="TrbL_P"/>
    <property type="match status" value="1"/>
</dbReference>
<feature type="transmembrane region" description="Helical" evidence="6">
    <location>
        <begin position="228"/>
        <end position="246"/>
    </location>
</feature>
<dbReference type="EMBL" id="BLXO01000004">
    <property type="protein sequence ID" value="GFN46664.1"/>
    <property type="molecule type" value="Genomic_DNA"/>
</dbReference>
<dbReference type="Pfam" id="PF04610">
    <property type="entry name" value="TrbL"/>
    <property type="match status" value="1"/>
</dbReference>
<dbReference type="Proteomes" id="UP000504714">
    <property type="component" value="Unassembled WGS sequence"/>
</dbReference>
<keyword evidence="2 6" id="KW-0812">Transmembrane</keyword>
<keyword evidence="7" id="KW-0732">Signal</keyword>
<dbReference type="AlphaFoldDB" id="A0A6L2ZQJ4"/>
<evidence type="ECO:0000256" key="3">
    <source>
        <dbReference type="ARBA" id="ARBA00022989"/>
    </source>
</evidence>